<dbReference type="Proteomes" id="UP000823913">
    <property type="component" value="Unassembled WGS sequence"/>
</dbReference>
<keyword evidence="3 8" id="KW-0436">Ligase</keyword>
<comment type="function">
    <text evidence="8">Ligates lysine onto the cytidine present at position 34 of the AUA codon-specific tRNA(Ile) that contains the anticodon CAU, in an ATP-dependent manner. Cytidine is converted to lysidine, thus changing the amino acid specificity of the tRNA from methionine to isoleucine.</text>
</comment>
<dbReference type="AlphaFoldDB" id="A0A9D1E7A6"/>
<dbReference type="GO" id="GO:0005737">
    <property type="term" value="C:cytoplasm"/>
    <property type="evidence" value="ECO:0007669"/>
    <property type="project" value="UniProtKB-SubCell"/>
</dbReference>
<comment type="catalytic activity">
    <reaction evidence="7 8">
        <text>cytidine(34) in tRNA(Ile2) + L-lysine + ATP = lysidine(34) in tRNA(Ile2) + AMP + diphosphate + H(+)</text>
        <dbReference type="Rhea" id="RHEA:43744"/>
        <dbReference type="Rhea" id="RHEA-COMP:10625"/>
        <dbReference type="Rhea" id="RHEA-COMP:10670"/>
        <dbReference type="ChEBI" id="CHEBI:15378"/>
        <dbReference type="ChEBI" id="CHEBI:30616"/>
        <dbReference type="ChEBI" id="CHEBI:32551"/>
        <dbReference type="ChEBI" id="CHEBI:33019"/>
        <dbReference type="ChEBI" id="CHEBI:82748"/>
        <dbReference type="ChEBI" id="CHEBI:83665"/>
        <dbReference type="ChEBI" id="CHEBI:456215"/>
        <dbReference type="EC" id="6.3.4.19"/>
    </reaction>
</comment>
<feature type="binding site" evidence="8">
    <location>
        <begin position="18"/>
        <end position="23"/>
    </location>
    <ligand>
        <name>ATP</name>
        <dbReference type="ChEBI" id="CHEBI:30616"/>
    </ligand>
</feature>
<comment type="similarity">
    <text evidence="8">Belongs to the tRNA(Ile)-lysidine synthase family.</text>
</comment>
<proteinExistence type="inferred from homology"/>
<sequence length="468" mass="51940">MNVDLSRYANKKICVACSGGRDSMALLHYLYNNAAQYNIALSALNCDHGMREEESARDSAFVVNYCKKAGIPLLFFKACGLYKSESQARLWRVFRCYAVAHADSEIWKENSDYNALGTRPKIYSSDGKWSGCDAVATAHHMDDNAETVLFNLARGSGLAGMCGIEDDKDGCGRAVIHPFVSVTRGEIDEYVEQNNIPYVDDSTNFSDDYTRNYIRHNVLPALEKAVPGAAKAIFRFSRLAADDEEYFARKVGEIVADFGTYGYKIARCREPVIFKRAALYVIERYQKKDYTSDQAHRLYELQFAERGKKFEFLGLAAVNEGDGVVIYDKSVLACDIGEIAFRDYTCATCGGQPLAFGTDEDEVAERARLCGDMPLRTLTFDVGRIPEGAVIRTMRSGDKFKKFGGGTKNLGDFLTDKKISAYLRKIIPVIACGSDILMVCGVEISDGIKVTEATKKICFCTAADYSKL</sequence>
<dbReference type="InterPro" id="IPR011063">
    <property type="entry name" value="TilS/TtcA_N"/>
</dbReference>
<reference evidence="10" key="2">
    <citation type="journal article" date="2021" name="PeerJ">
        <title>Extensive microbial diversity within the chicken gut microbiome revealed by metagenomics and culture.</title>
        <authorList>
            <person name="Gilroy R."/>
            <person name="Ravi A."/>
            <person name="Getino M."/>
            <person name="Pursley I."/>
            <person name="Horton D.L."/>
            <person name="Alikhan N.F."/>
            <person name="Baker D."/>
            <person name="Gharbi K."/>
            <person name="Hall N."/>
            <person name="Watson M."/>
            <person name="Adriaenssens E.M."/>
            <person name="Foster-Nyarko E."/>
            <person name="Jarju S."/>
            <person name="Secka A."/>
            <person name="Antonio M."/>
            <person name="Oren A."/>
            <person name="Chaudhuri R.R."/>
            <person name="La Ragione R."/>
            <person name="Hildebrand F."/>
            <person name="Pallen M.J."/>
        </authorList>
    </citation>
    <scope>NUCLEOTIDE SEQUENCE</scope>
    <source>
        <strain evidence="10">ChiW16-3235</strain>
    </source>
</reference>
<reference evidence="10" key="1">
    <citation type="submission" date="2020-10" db="EMBL/GenBank/DDBJ databases">
        <authorList>
            <person name="Gilroy R."/>
        </authorList>
    </citation>
    <scope>NUCLEOTIDE SEQUENCE</scope>
    <source>
        <strain evidence="10">ChiW16-3235</strain>
    </source>
</reference>
<dbReference type="Gene3D" id="3.40.50.620">
    <property type="entry name" value="HUPs"/>
    <property type="match status" value="1"/>
</dbReference>
<feature type="domain" description="Lysidine-tRNA(Ile) synthetase C-terminal" evidence="9">
    <location>
        <begin position="389"/>
        <end position="459"/>
    </location>
</feature>
<evidence type="ECO:0000256" key="8">
    <source>
        <dbReference type="HAMAP-Rule" id="MF_01161"/>
    </source>
</evidence>
<dbReference type="CDD" id="cd01992">
    <property type="entry name" value="TilS_N"/>
    <property type="match status" value="1"/>
</dbReference>
<evidence type="ECO:0000256" key="3">
    <source>
        <dbReference type="ARBA" id="ARBA00022598"/>
    </source>
</evidence>
<keyword evidence="6 8" id="KW-0067">ATP-binding</keyword>
<evidence type="ECO:0000256" key="7">
    <source>
        <dbReference type="ARBA" id="ARBA00048539"/>
    </source>
</evidence>
<evidence type="ECO:0000256" key="4">
    <source>
        <dbReference type="ARBA" id="ARBA00022694"/>
    </source>
</evidence>
<protein>
    <recommendedName>
        <fullName evidence="8">tRNA(Ile)-lysidine synthase</fullName>
        <ecNumber evidence="8">6.3.4.19</ecNumber>
    </recommendedName>
    <alternativeName>
        <fullName evidence="8">tRNA(Ile)-2-lysyl-cytidine synthase</fullName>
    </alternativeName>
    <alternativeName>
        <fullName evidence="8">tRNA(Ile)-lysidine synthetase</fullName>
    </alternativeName>
</protein>
<dbReference type="SMART" id="SM00977">
    <property type="entry name" value="TilS_C"/>
    <property type="match status" value="1"/>
</dbReference>
<dbReference type="GO" id="GO:0005524">
    <property type="term" value="F:ATP binding"/>
    <property type="evidence" value="ECO:0007669"/>
    <property type="project" value="UniProtKB-UniRule"/>
</dbReference>
<dbReference type="SUPFAM" id="SSF52402">
    <property type="entry name" value="Adenine nucleotide alpha hydrolases-like"/>
    <property type="match status" value="1"/>
</dbReference>
<dbReference type="NCBIfam" id="TIGR02433">
    <property type="entry name" value="lysidine_TilS_C"/>
    <property type="match status" value="1"/>
</dbReference>
<evidence type="ECO:0000256" key="2">
    <source>
        <dbReference type="ARBA" id="ARBA00022490"/>
    </source>
</evidence>
<comment type="caution">
    <text evidence="10">The sequence shown here is derived from an EMBL/GenBank/DDBJ whole genome shotgun (WGS) entry which is preliminary data.</text>
</comment>
<name>A0A9D1E7A6_9FIRM</name>
<dbReference type="EMBL" id="DVHK01000121">
    <property type="protein sequence ID" value="HIR67605.1"/>
    <property type="molecule type" value="Genomic_DNA"/>
</dbReference>
<dbReference type="EC" id="6.3.4.19" evidence="8"/>
<dbReference type="InterPro" id="IPR012094">
    <property type="entry name" value="tRNA_Ile_lys_synt"/>
</dbReference>
<evidence type="ECO:0000256" key="1">
    <source>
        <dbReference type="ARBA" id="ARBA00004496"/>
    </source>
</evidence>
<dbReference type="PANTHER" id="PTHR43033:SF1">
    <property type="entry name" value="TRNA(ILE)-LYSIDINE SYNTHASE-RELATED"/>
    <property type="match status" value="1"/>
</dbReference>
<organism evidence="10 11">
    <name type="scientific">Candidatus Coproplasma avicola</name>
    <dbReference type="NCBI Taxonomy" id="2840744"/>
    <lineage>
        <taxon>Bacteria</taxon>
        <taxon>Bacillati</taxon>
        <taxon>Bacillota</taxon>
        <taxon>Clostridia</taxon>
        <taxon>Eubacteriales</taxon>
        <taxon>Candidatus Coproplasma</taxon>
    </lineage>
</organism>
<keyword evidence="4 8" id="KW-0819">tRNA processing</keyword>
<accession>A0A9D1E7A6</accession>
<keyword evidence="5 8" id="KW-0547">Nucleotide-binding</keyword>
<gene>
    <name evidence="8 10" type="primary">tilS</name>
    <name evidence="10" type="ORF">IAB94_06140</name>
</gene>
<evidence type="ECO:0000256" key="6">
    <source>
        <dbReference type="ARBA" id="ARBA00022840"/>
    </source>
</evidence>
<dbReference type="NCBIfam" id="TIGR02432">
    <property type="entry name" value="lysidine_TilS_N"/>
    <property type="match status" value="1"/>
</dbReference>
<dbReference type="HAMAP" id="MF_01161">
    <property type="entry name" value="tRNA_Ile_lys_synt"/>
    <property type="match status" value="1"/>
</dbReference>
<dbReference type="Pfam" id="PF11734">
    <property type="entry name" value="TilS_C"/>
    <property type="match status" value="1"/>
</dbReference>
<evidence type="ECO:0000313" key="11">
    <source>
        <dbReference type="Proteomes" id="UP000823913"/>
    </source>
</evidence>
<dbReference type="GO" id="GO:0032267">
    <property type="term" value="F:tRNA(Ile)-lysidine synthase activity"/>
    <property type="evidence" value="ECO:0007669"/>
    <property type="project" value="UniProtKB-EC"/>
</dbReference>
<dbReference type="SUPFAM" id="SSF56037">
    <property type="entry name" value="PheT/TilS domain"/>
    <property type="match status" value="1"/>
</dbReference>
<comment type="subcellular location">
    <subcellularLocation>
        <location evidence="1 8">Cytoplasm</location>
    </subcellularLocation>
</comment>
<dbReference type="InterPro" id="IPR014729">
    <property type="entry name" value="Rossmann-like_a/b/a_fold"/>
</dbReference>
<dbReference type="PANTHER" id="PTHR43033">
    <property type="entry name" value="TRNA(ILE)-LYSIDINE SYNTHASE-RELATED"/>
    <property type="match status" value="1"/>
</dbReference>
<comment type="domain">
    <text evidence="8">The N-terminal region contains the highly conserved SGGXDS motif, predicted to be a P-loop motif involved in ATP binding.</text>
</comment>
<keyword evidence="2 8" id="KW-0963">Cytoplasm</keyword>
<evidence type="ECO:0000256" key="5">
    <source>
        <dbReference type="ARBA" id="ARBA00022741"/>
    </source>
</evidence>
<dbReference type="Pfam" id="PF01171">
    <property type="entry name" value="ATP_bind_3"/>
    <property type="match status" value="1"/>
</dbReference>
<dbReference type="GO" id="GO:0006400">
    <property type="term" value="P:tRNA modification"/>
    <property type="evidence" value="ECO:0007669"/>
    <property type="project" value="UniProtKB-UniRule"/>
</dbReference>
<evidence type="ECO:0000313" key="10">
    <source>
        <dbReference type="EMBL" id="HIR67605.1"/>
    </source>
</evidence>
<evidence type="ECO:0000259" key="9">
    <source>
        <dbReference type="SMART" id="SM00977"/>
    </source>
</evidence>
<dbReference type="InterPro" id="IPR012796">
    <property type="entry name" value="Lysidine-tRNA-synth_C"/>
</dbReference>
<dbReference type="InterPro" id="IPR012795">
    <property type="entry name" value="tRNA_Ile_lys_synt_N"/>
</dbReference>